<proteinExistence type="predicted"/>
<dbReference type="SMART" id="SM00388">
    <property type="entry name" value="HisKA"/>
    <property type="match status" value="1"/>
</dbReference>
<comment type="subcellular location">
    <subcellularLocation>
        <location evidence="2">Membrane</location>
    </subcellularLocation>
</comment>
<dbReference type="PROSITE" id="PS50109">
    <property type="entry name" value="HIS_KIN"/>
    <property type="match status" value="1"/>
</dbReference>
<dbReference type="GO" id="GO:0005886">
    <property type="term" value="C:plasma membrane"/>
    <property type="evidence" value="ECO:0007669"/>
    <property type="project" value="UniProtKB-SubCell"/>
</dbReference>
<dbReference type="SMART" id="SM00448">
    <property type="entry name" value="REC"/>
    <property type="match status" value="2"/>
</dbReference>
<evidence type="ECO:0000256" key="11">
    <source>
        <dbReference type="ARBA" id="ARBA00064003"/>
    </source>
</evidence>
<feature type="domain" description="Response regulatory" evidence="18">
    <location>
        <begin position="930"/>
        <end position="1048"/>
    </location>
</feature>
<dbReference type="InterPro" id="IPR001789">
    <property type="entry name" value="Sig_transdc_resp-reg_receiver"/>
</dbReference>
<dbReference type="KEGG" id="iod:EJO50_09415"/>
<keyword evidence="6" id="KW-0547">Nucleotide-binding</keyword>
<dbReference type="Gene3D" id="6.10.340.10">
    <property type="match status" value="1"/>
</dbReference>
<dbReference type="InterPro" id="IPR003661">
    <property type="entry name" value="HisK_dim/P_dom"/>
</dbReference>
<dbReference type="Pfam" id="PF02518">
    <property type="entry name" value="HATPase_c"/>
    <property type="match status" value="1"/>
</dbReference>
<protein>
    <recommendedName>
        <fullName evidence="12">Sensory/regulatory protein RpfC</fullName>
        <ecNumber evidence="3">2.7.13.3</ecNumber>
    </recommendedName>
    <alternativeName>
        <fullName evidence="13">Virulence sensor protein BvgS</fullName>
    </alternativeName>
</protein>
<dbReference type="Pfam" id="PF00672">
    <property type="entry name" value="HAMP"/>
    <property type="match status" value="1"/>
</dbReference>
<dbReference type="InterPro" id="IPR005467">
    <property type="entry name" value="His_kinase_dom"/>
</dbReference>
<feature type="modified residue" description="4-aspartylphosphate" evidence="15">
    <location>
        <position position="981"/>
    </location>
</feature>
<dbReference type="Pfam" id="PF00512">
    <property type="entry name" value="HisKA"/>
    <property type="match status" value="1"/>
</dbReference>
<evidence type="ECO:0000256" key="8">
    <source>
        <dbReference type="ARBA" id="ARBA00022840"/>
    </source>
</evidence>
<dbReference type="SUPFAM" id="SSF52172">
    <property type="entry name" value="CheY-like"/>
    <property type="match status" value="2"/>
</dbReference>
<evidence type="ECO:0000256" key="9">
    <source>
        <dbReference type="ARBA" id="ARBA00023012"/>
    </source>
</evidence>
<dbReference type="GO" id="GO:0005524">
    <property type="term" value="F:ATP binding"/>
    <property type="evidence" value="ECO:0007669"/>
    <property type="project" value="UniProtKB-KW"/>
</dbReference>
<name>A0A3S8ZT73_9NEIS</name>
<keyword evidence="9" id="KW-0902">Two-component regulatory system</keyword>
<evidence type="ECO:0000256" key="5">
    <source>
        <dbReference type="ARBA" id="ARBA00022679"/>
    </source>
</evidence>
<dbReference type="SMART" id="SM00387">
    <property type="entry name" value="HATPase_c"/>
    <property type="match status" value="1"/>
</dbReference>
<feature type="modified residue" description="Phosphohistidine" evidence="14">
    <location>
        <position position="1124"/>
    </location>
</feature>
<dbReference type="PROSITE" id="PS50894">
    <property type="entry name" value="HPT"/>
    <property type="match status" value="1"/>
</dbReference>
<dbReference type="FunFam" id="1.10.287.130:FF:000002">
    <property type="entry name" value="Two-component osmosensing histidine kinase"/>
    <property type="match status" value="1"/>
</dbReference>
<dbReference type="CDD" id="cd00088">
    <property type="entry name" value="HPT"/>
    <property type="match status" value="1"/>
</dbReference>
<evidence type="ECO:0000256" key="14">
    <source>
        <dbReference type="PROSITE-ProRule" id="PRU00110"/>
    </source>
</evidence>
<dbReference type="InterPro" id="IPR036890">
    <property type="entry name" value="HATPase_C_sf"/>
</dbReference>
<feature type="transmembrane region" description="Helical" evidence="16">
    <location>
        <begin position="451"/>
        <end position="473"/>
    </location>
</feature>
<evidence type="ECO:0000256" key="1">
    <source>
        <dbReference type="ARBA" id="ARBA00000085"/>
    </source>
</evidence>
<dbReference type="InterPro" id="IPR036641">
    <property type="entry name" value="HPT_dom_sf"/>
</dbReference>
<evidence type="ECO:0000256" key="15">
    <source>
        <dbReference type="PROSITE-ProRule" id="PRU00169"/>
    </source>
</evidence>
<dbReference type="Pfam" id="PF00072">
    <property type="entry name" value="Response_reg"/>
    <property type="match status" value="1"/>
</dbReference>
<dbReference type="FunFam" id="3.30.565.10:FF:000010">
    <property type="entry name" value="Sensor histidine kinase RcsC"/>
    <property type="match status" value="1"/>
</dbReference>
<dbReference type="SUPFAM" id="SSF47226">
    <property type="entry name" value="Histidine-containing phosphotransfer domain, HPT domain"/>
    <property type="match status" value="1"/>
</dbReference>
<dbReference type="SMART" id="SM00304">
    <property type="entry name" value="HAMP"/>
    <property type="match status" value="1"/>
</dbReference>
<reference evidence="21 22" key="1">
    <citation type="submission" date="2018-12" db="EMBL/GenBank/DDBJ databases">
        <title>Complete genome sequence of Iodobacter sp. H11R3.</title>
        <authorList>
            <person name="Bae J.-W."/>
        </authorList>
    </citation>
    <scope>NUCLEOTIDE SEQUENCE [LARGE SCALE GENOMIC DNA]</scope>
    <source>
        <strain evidence="21 22">H11R3</strain>
    </source>
</reference>
<dbReference type="SUPFAM" id="SSF158472">
    <property type="entry name" value="HAMP domain-like"/>
    <property type="match status" value="1"/>
</dbReference>
<feature type="transmembrane region" description="Helical" evidence="16">
    <location>
        <begin position="12"/>
        <end position="38"/>
    </location>
</feature>
<dbReference type="PROSITE" id="PS50885">
    <property type="entry name" value="HAMP"/>
    <property type="match status" value="1"/>
</dbReference>
<keyword evidence="5" id="KW-0808">Transferase</keyword>
<keyword evidence="16" id="KW-1133">Transmembrane helix</keyword>
<dbReference type="Gene3D" id="1.20.120.160">
    <property type="entry name" value="HPT domain"/>
    <property type="match status" value="1"/>
</dbReference>
<evidence type="ECO:0000256" key="12">
    <source>
        <dbReference type="ARBA" id="ARBA00068150"/>
    </source>
</evidence>
<dbReference type="PRINTS" id="PR00344">
    <property type="entry name" value="BCTRLSENSOR"/>
</dbReference>
<feature type="domain" description="HAMP" evidence="19">
    <location>
        <begin position="475"/>
        <end position="527"/>
    </location>
</feature>
<organism evidence="21 22">
    <name type="scientific">Iodobacter ciconiae</name>
    <dbReference type="NCBI Taxonomy" id="2496266"/>
    <lineage>
        <taxon>Bacteria</taxon>
        <taxon>Pseudomonadati</taxon>
        <taxon>Pseudomonadota</taxon>
        <taxon>Betaproteobacteria</taxon>
        <taxon>Neisseriales</taxon>
        <taxon>Chitinibacteraceae</taxon>
        <taxon>Iodobacter</taxon>
    </lineage>
</organism>
<dbReference type="Proteomes" id="UP000282438">
    <property type="component" value="Chromosome"/>
</dbReference>
<evidence type="ECO:0000259" key="17">
    <source>
        <dbReference type="PROSITE" id="PS50109"/>
    </source>
</evidence>
<dbReference type="SUPFAM" id="SSF55874">
    <property type="entry name" value="ATPase domain of HSP90 chaperone/DNA topoisomerase II/histidine kinase"/>
    <property type="match status" value="1"/>
</dbReference>
<evidence type="ECO:0000256" key="3">
    <source>
        <dbReference type="ARBA" id="ARBA00012438"/>
    </source>
</evidence>
<dbReference type="InterPro" id="IPR003660">
    <property type="entry name" value="HAMP_dom"/>
</dbReference>
<dbReference type="AlphaFoldDB" id="A0A3S8ZT73"/>
<dbReference type="EC" id="2.7.13.3" evidence="3"/>
<evidence type="ECO:0000256" key="16">
    <source>
        <dbReference type="SAM" id="Phobius"/>
    </source>
</evidence>
<dbReference type="InterPro" id="IPR004358">
    <property type="entry name" value="Sig_transdc_His_kin-like_C"/>
</dbReference>
<keyword evidence="16" id="KW-0472">Membrane</keyword>
<keyword evidence="4 15" id="KW-0597">Phosphoprotein</keyword>
<evidence type="ECO:0000313" key="22">
    <source>
        <dbReference type="Proteomes" id="UP000282438"/>
    </source>
</evidence>
<dbReference type="CDD" id="cd17546">
    <property type="entry name" value="REC_hyHK_CKI1_RcsC-like"/>
    <property type="match status" value="1"/>
</dbReference>
<dbReference type="PANTHER" id="PTHR45339:SF5">
    <property type="entry name" value="HISTIDINE KINASE"/>
    <property type="match status" value="1"/>
</dbReference>
<evidence type="ECO:0000259" key="20">
    <source>
        <dbReference type="PROSITE" id="PS50894"/>
    </source>
</evidence>
<dbReference type="Gene3D" id="3.30.565.10">
    <property type="entry name" value="Histidine kinase-like ATPase, C-terminal domain"/>
    <property type="match status" value="1"/>
</dbReference>
<dbReference type="PANTHER" id="PTHR45339">
    <property type="entry name" value="HYBRID SIGNAL TRANSDUCTION HISTIDINE KINASE J"/>
    <property type="match status" value="1"/>
</dbReference>
<evidence type="ECO:0000256" key="7">
    <source>
        <dbReference type="ARBA" id="ARBA00022777"/>
    </source>
</evidence>
<feature type="domain" description="HPt" evidence="20">
    <location>
        <begin position="1085"/>
        <end position="1177"/>
    </location>
</feature>
<evidence type="ECO:0000313" key="21">
    <source>
        <dbReference type="EMBL" id="AZN36688.1"/>
    </source>
</evidence>
<keyword evidence="7" id="KW-0418">Kinase</keyword>
<keyword evidence="22" id="KW-1185">Reference proteome</keyword>
<evidence type="ECO:0000256" key="6">
    <source>
        <dbReference type="ARBA" id="ARBA00022741"/>
    </source>
</evidence>
<dbReference type="OrthoDB" id="8570858at2"/>
<dbReference type="InterPro" id="IPR036097">
    <property type="entry name" value="HisK_dim/P_sf"/>
</dbReference>
<evidence type="ECO:0000259" key="19">
    <source>
        <dbReference type="PROSITE" id="PS50885"/>
    </source>
</evidence>
<evidence type="ECO:0000259" key="18">
    <source>
        <dbReference type="PROSITE" id="PS50110"/>
    </source>
</evidence>
<dbReference type="GO" id="GO:0000155">
    <property type="term" value="F:phosphorelay sensor kinase activity"/>
    <property type="evidence" value="ECO:0007669"/>
    <property type="project" value="InterPro"/>
</dbReference>
<keyword evidence="8" id="KW-0067">ATP-binding</keyword>
<evidence type="ECO:0000256" key="13">
    <source>
        <dbReference type="ARBA" id="ARBA00070152"/>
    </source>
</evidence>
<dbReference type="InterPro" id="IPR008207">
    <property type="entry name" value="Sig_transdc_His_kin_Hpt_dom"/>
</dbReference>
<dbReference type="CDD" id="cd06225">
    <property type="entry name" value="HAMP"/>
    <property type="match status" value="1"/>
</dbReference>
<comment type="catalytic activity">
    <reaction evidence="1">
        <text>ATP + protein L-histidine = ADP + protein N-phospho-L-histidine.</text>
        <dbReference type="EC" id="2.7.13.3"/>
    </reaction>
</comment>
<feature type="domain" description="Response regulatory" evidence="18">
    <location>
        <begin position="788"/>
        <end position="905"/>
    </location>
</feature>
<comment type="subunit">
    <text evidence="11">At low DSF concentrations, interacts with RpfF.</text>
</comment>
<keyword evidence="16" id="KW-0812">Transmembrane</keyword>
<dbReference type="CDD" id="cd16922">
    <property type="entry name" value="HATPase_EvgS-ArcB-TorS-like"/>
    <property type="match status" value="1"/>
</dbReference>
<dbReference type="EMBL" id="CP034433">
    <property type="protein sequence ID" value="AZN36688.1"/>
    <property type="molecule type" value="Genomic_DNA"/>
</dbReference>
<dbReference type="Gene3D" id="1.20.58.920">
    <property type="match status" value="1"/>
</dbReference>
<evidence type="ECO:0000256" key="10">
    <source>
        <dbReference type="ARBA" id="ARBA00058004"/>
    </source>
</evidence>
<dbReference type="Gene3D" id="1.10.287.130">
    <property type="match status" value="1"/>
</dbReference>
<feature type="domain" description="Histidine kinase" evidence="17">
    <location>
        <begin position="552"/>
        <end position="773"/>
    </location>
</feature>
<dbReference type="InterPro" id="IPR003594">
    <property type="entry name" value="HATPase_dom"/>
</dbReference>
<accession>A0A3S8ZT73</accession>
<evidence type="ECO:0000256" key="4">
    <source>
        <dbReference type="ARBA" id="ARBA00022553"/>
    </source>
</evidence>
<dbReference type="PROSITE" id="PS50110">
    <property type="entry name" value="RESPONSE_REGULATORY"/>
    <property type="match status" value="2"/>
</dbReference>
<dbReference type="SUPFAM" id="SSF47384">
    <property type="entry name" value="Homodimeric domain of signal transducing histidine kinase"/>
    <property type="match status" value="1"/>
</dbReference>
<dbReference type="CDD" id="cd00082">
    <property type="entry name" value="HisKA"/>
    <property type="match status" value="1"/>
</dbReference>
<gene>
    <name evidence="21" type="ORF">EJO50_09415</name>
</gene>
<sequence>MQEQEGRFLKSIALRLRLAFGAVAATTLLASGAALWVFHSVDSTYSIVAKQSFPASIASARLEASSLEFSSALAGLANANSITTRNSAFSRVKLALADLPRQIDALMASRPSEAGKLSELVVELSKNVPLTGDLVSQQLRLDERKNNILQQAGDIQQHFLQAVDPILMAKNAELLSATRKASVAAGASVHSLIDNEFSELNALQLARADAFRLAAIAGEQGEISLRKRSTGFLAGIQIYLQKANPLAQAAGKNLAASLQGSLANPSKEVTHAVAVFDEVLVPLINQITLKMISRSDQITLDSTNAVVVLVAEQVSSLSAVQHFRGDVLLLASLITQAANAQSVIRLEEIEDSFIKTTENANNLLIKINRGEDVNKLKNDLDSLLDLAEKENGVFSVSLKRMKLNNELQQLVVKNRNATQLLLNQAELTGQRLKYELNDEMFMLSQRLEKSAWVLAGLALFSLLISFGIGSIYIRRRITSRLVVLSENMQNIAKGHFDIDINVAGRDEISIMAQSLLVFRDASILLRTQSEELIISRDQAEAALQVKGDFLANMSHEIRTPLTAILGYTHLMLDTPLANRQKDYLSKVQSSANLLLGVINDILDISKIEAGKLELEESEFNLYSLLENLAGVAAIQAENKKLSLIYSVDMNVPQCFMGDSLRLGQVLLNLINNAIKFTDQGEVELAVLCQHVEDEICELTFSVYDTGIGIGEDVLARLFSPFTQADSSTTRRFGGSGLGLAISKQLAHIMGGDISVKSEQGKGSVFNFTVCLNKISQHDLVIPQYSARRVLIADSHPAIRIQLHLYLKKMGIIANDACSVFDVISQVQNSTEPFDLLIIDASLLDKAKPETMAKIWGGQKDMAIILLTAILSHDEIMEHWGGRAFVYSLSKPIIAIQLYEVINRSLELNRIILNKDTGCAEKKEEPLLGVRILLAEDTLLLSEMSVSLLCSLGASVEAVGNGKDVLELILNQKKIYDVVLMDVQMPEMDGMEATRIIRTQLSVTQLPIIALTAHAMEAERRRCLEVGMNDHLAKPINPQHLLKVLLQWTNKVNHSPHLLVKPDEITAHLPQLPGLGLEKALDRFGSLALLKRMLPRLGEQYINSADRLRQLIAEGQLPEAERLAHSLKGVAGTLEAGEVYQIAQKIEDQLHIENVFIEELICELDRDLKKVVNSINGWLAGEVQSVLQDASADIQLSVDNLQELDELLRLRSLNARKYFMKFQQGLAYLDKDKAIQMGMALDQLDYQRARETLQSIEIKRDLV</sequence>
<feature type="modified residue" description="4-aspartylphosphate" evidence="15">
    <location>
        <position position="839"/>
    </location>
</feature>
<dbReference type="InterPro" id="IPR011006">
    <property type="entry name" value="CheY-like_superfamily"/>
</dbReference>
<evidence type="ECO:0000256" key="2">
    <source>
        <dbReference type="ARBA" id="ARBA00004370"/>
    </source>
</evidence>
<dbReference type="InterPro" id="IPR038188">
    <property type="entry name" value="TorS_sensor_sf"/>
</dbReference>
<comment type="function">
    <text evidence="10">Member of the two-component regulatory system BvgS/BvgA. Phosphorylates BvgA via a four-step phosphorelay in response to environmental signals.</text>
</comment>
<dbReference type="Pfam" id="PF01627">
    <property type="entry name" value="Hpt"/>
    <property type="match status" value="1"/>
</dbReference>
<dbReference type="Gene3D" id="3.40.50.2300">
    <property type="match status" value="2"/>
</dbReference>